<sequence>MRLMACEAAGRIFVGVEKDGGVVPTSYVTMKELVQDGEEGLAKVRQEAAAGEVVTAGYRVLAPIANPGKVLCGGINYLNHKEENPKAVFPTRPSVFSKLPTAIIGPGEHIVLPYADCQADYEVELAFVIGKRAKGVKKEEALDYIFGYTALNDVSGRELQFALQHEIIGKGIDTFCPLGPVIVTRDEIADPNKLQIRSYVNGELRQNANTELMLFHVPTLIEAITAYITLEPGDIISTGTPAGVGTFRNPPVYLAPGDYVAVEIEGIGKLENRVVAGW</sequence>
<dbReference type="RefSeq" id="WP_116189212.1">
    <property type="nucleotide sequence ID" value="NZ_QTTN01000011.1"/>
</dbReference>
<gene>
    <name evidence="4" type="ORF">A8990_11196</name>
</gene>
<accession>A0A3D9SAV8</accession>
<dbReference type="FunFam" id="3.90.850.10:FF:000002">
    <property type="entry name" value="2-hydroxyhepta-2,4-diene-1,7-dioate isomerase"/>
    <property type="match status" value="1"/>
</dbReference>
<dbReference type="Proteomes" id="UP000256304">
    <property type="component" value="Unassembled WGS sequence"/>
</dbReference>
<keyword evidence="2" id="KW-0479">Metal-binding</keyword>
<comment type="similarity">
    <text evidence="1">Belongs to the FAH family.</text>
</comment>
<dbReference type="Pfam" id="PF01557">
    <property type="entry name" value="FAA_hydrolase"/>
    <property type="match status" value="1"/>
</dbReference>
<protein>
    <submittedName>
        <fullName evidence="4">2-keto-4-pentenoate hydratase/2-oxohepta-3-ene-1,7-dioic acid hydratase in catechol pathway</fullName>
    </submittedName>
</protein>
<keyword evidence="5" id="KW-1185">Reference proteome</keyword>
<dbReference type="PANTHER" id="PTHR42796">
    <property type="entry name" value="FUMARYLACETOACETATE HYDROLASE DOMAIN-CONTAINING PROTEIN 2A-RELATED"/>
    <property type="match status" value="1"/>
</dbReference>
<dbReference type="AlphaFoldDB" id="A0A3D9SAV8"/>
<dbReference type="Gene3D" id="3.90.850.10">
    <property type="entry name" value="Fumarylacetoacetase-like, C-terminal domain"/>
    <property type="match status" value="1"/>
</dbReference>
<dbReference type="EMBL" id="QTTN01000011">
    <property type="protein sequence ID" value="REE86199.1"/>
    <property type="molecule type" value="Genomic_DNA"/>
</dbReference>
<dbReference type="OrthoDB" id="9805307at2"/>
<comment type="caution">
    <text evidence="4">The sequence shown here is derived from an EMBL/GenBank/DDBJ whole genome shotgun (WGS) entry which is preliminary data.</text>
</comment>
<feature type="domain" description="Fumarylacetoacetase-like C-terminal" evidence="3">
    <location>
        <begin position="69"/>
        <end position="275"/>
    </location>
</feature>
<dbReference type="GO" id="GO:0019752">
    <property type="term" value="P:carboxylic acid metabolic process"/>
    <property type="evidence" value="ECO:0007669"/>
    <property type="project" value="UniProtKB-ARBA"/>
</dbReference>
<dbReference type="InterPro" id="IPR051121">
    <property type="entry name" value="FAH"/>
</dbReference>
<dbReference type="GO" id="GO:0046872">
    <property type="term" value="F:metal ion binding"/>
    <property type="evidence" value="ECO:0007669"/>
    <property type="project" value="UniProtKB-KW"/>
</dbReference>
<reference evidence="4 5" key="1">
    <citation type="submission" date="2018-08" db="EMBL/GenBank/DDBJ databases">
        <title>Genomic Encyclopedia of Type Strains, Phase III (KMG-III): the genomes of soil and plant-associated and newly described type strains.</title>
        <authorList>
            <person name="Whitman W."/>
        </authorList>
    </citation>
    <scope>NUCLEOTIDE SEQUENCE [LARGE SCALE GENOMIC DNA]</scope>
    <source>
        <strain evidence="4 5">CGMCC 1.10966</strain>
    </source>
</reference>
<evidence type="ECO:0000256" key="2">
    <source>
        <dbReference type="ARBA" id="ARBA00022723"/>
    </source>
</evidence>
<evidence type="ECO:0000313" key="5">
    <source>
        <dbReference type="Proteomes" id="UP000256304"/>
    </source>
</evidence>
<dbReference type="GO" id="GO:0016853">
    <property type="term" value="F:isomerase activity"/>
    <property type="evidence" value="ECO:0007669"/>
    <property type="project" value="UniProtKB-ARBA"/>
</dbReference>
<evidence type="ECO:0000313" key="4">
    <source>
        <dbReference type="EMBL" id="REE86199.1"/>
    </source>
</evidence>
<name>A0A3D9SAV8_9BACL</name>
<dbReference type="PANTHER" id="PTHR42796:SF4">
    <property type="entry name" value="FUMARYLACETOACETATE HYDROLASE DOMAIN-CONTAINING PROTEIN 2A"/>
    <property type="match status" value="1"/>
</dbReference>
<dbReference type="InterPro" id="IPR036663">
    <property type="entry name" value="Fumarylacetoacetase_C_sf"/>
</dbReference>
<organism evidence="4 5">
    <name type="scientific">Paenibacillus taihuensis</name>
    <dbReference type="NCBI Taxonomy" id="1156355"/>
    <lineage>
        <taxon>Bacteria</taxon>
        <taxon>Bacillati</taxon>
        <taxon>Bacillota</taxon>
        <taxon>Bacilli</taxon>
        <taxon>Bacillales</taxon>
        <taxon>Paenibacillaceae</taxon>
        <taxon>Paenibacillus</taxon>
    </lineage>
</organism>
<proteinExistence type="inferred from homology"/>
<dbReference type="InterPro" id="IPR011234">
    <property type="entry name" value="Fumarylacetoacetase-like_C"/>
</dbReference>
<evidence type="ECO:0000256" key="1">
    <source>
        <dbReference type="ARBA" id="ARBA00010211"/>
    </source>
</evidence>
<evidence type="ECO:0000259" key="3">
    <source>
        <dbReference type="Pfam" id="PF01557"/>
    </source>
</evidence>
<dbReference type="SUPFAM" id="SSF56529">
    <property type="entry name" value="FAH"/>
    <property type="match status" value="1"/>
</dbReference>